<dbReference type="Proteomes" id="UP001178507">
    <property type="component" value="Unassembled WGS sequence"/>
</dbReference>
<proteinExistence type="predicted"/>
<keyword evidence="2" id="KW-1185">Reference proteome</keyword>
<evidence type="ECO:0000313" key="2">
    <source>
        <dbReference type="Proteomes" id="UP001178507"/>
    </source>
</evidence>
<dbReference type="EMBL" id="CAUJNA010003383">
    <property type="protein sequence ID" value="CAJ1400759.1"/>
    <property type="molecule type" value="Genomic_DNA"/>
</dbReference>
<protein>
    <submittedName>
        <fullName evidence="1">Uncharacterized protein</fullName>
    </submittedName>
</protein>
<name>A0AA36NCA2_9DINO</name>
<gene>
    <name evidence="1" type="ORF">EVOR1521_LOCUS24052</name>
</gene>
<sequence>MTACPDEIRSAWGKRLQLGSEILEATFIDASNLPWRVILAGPASAEAASGAAVRLLRSNADGTWALEPKSAAWEAMLQALPSHLILTELCAEGWAQRQLLFDATRNRSARLAVDWAFPPYVAYTGNRLRSAPVRSFSATARLSLKAELAGKDLYLQGLSFLNALDFGPWLLRSDDASGAFAADGREELEWLLAKVCAFNATAELQVAAALLEAPSATSEVWLTAQRRNWLPRAAREAIANEGCVGDFCSPQGFYRMEGIGTTQLEGSRAWPMSQQVSFHGSSEAAVLTNPWRNQALRFELRVLPAFDKQRAMQLLPQQLSSFEYNQTELSIQAEGDFSFRFRQMSMASFGKASWTLPSPVDMSQETCWSRALQVYFASLT</sequence>
<comment type="caution">
    <text evidence="1">The sequence shown here is derived from an EMBL/GenBank/DDBJ whole genome shotgun (WGS) entry which is preliminary data.</text>
</comment>
<evidence type="ECO:0000313" key="1">
    <source>
        <dbReference type="EMBL" id="CAJ1400759.1"/>
    </source>
</evidence>
<organism evidence="1 2">
    <name type="scientific">Effrenium voratum</name>
    <dbReference type="NCBI Taxonomy" id="2562239"/>
    <lineage>
        <taxon>Eukaryota</taxon>
        <taxon>Sar</taxon>
        <taxon>Alveolata</taxon>
        <taxon>Dinophyceae</taxon>
        <taxon>Suessiales</taxon>
        <taxon>Symbiodiniaceae</taxon>
        <taxon>Effrenium</taxon>
    </lineage>
</organism>
<accession>A0AA36NCA2</accession>
<dbReference type="AlphaFoldDB" id="A0AA36NCA2"/>
<reference evidence="1" key="1">
    <citation type="submission" date="2023-08" db="EMBL/GenBank/DDBJ databases">
        <authorList>
            <person name="Chen Y."/>
            <person name="Shah S."/>
            <person name="Dougan E. K."/>
            <person name="Thang M."/>
            <person name="Chan C."/>
        </authorList>
    </citation>
    <scope>NUCLEOTIDE SEQUENCE</scope>
</reference>